<keyword evidence="1" id="KW-0677">Repeat</keyword>
<dbReference type="GeneID" id="37072641"/>
<keyword evidence="6" id="KW-1185">Reference proteome</keyword>
<dbReference type="SMART" id="SM00248">
    <property type="entry name" value="ANK"/>
    <property type="match status" value="3"/>
</dbReference>
<dbReference type="InterPro" id="IPR002110">
    <property type="entry name" value="Ankyrin_rpt"/>
</dbReference>
<dbReference type="AlphaFoldDB" id="A0A318ZDL7"/>
<evidence type="ECO:0000259" key="4">
    <source>
        <dbReference type="Pfam" id="PF24883"/>
    </source>
</evidence>
<protein>
    <submittedName>
        <fullName evidence="5">Uncharacterized protein</fullName>
    </submittedName>
</protein>
<evidence type="ECO:0000256" key="2">
    <source>
        <dbReference type="PROSITE-ProRule" id="PRU00023"/>
    </source>
</evidence>
<dbReference type="InterPro" id="IPR036770">
    <property type="entry name" value="Ankyrin_rpt-contain_sf"/>
</dbReference>
<feature type="domain" description="Nephrocystin 3-like N-terminal" evidence="4">
    <location>
        <begin position="25"/>
        <end position="191"/>
    </location>
</feature>
<evidence type="ECO:0000313" key="6">
    <source>
        <dbReference type="Proteomes" id="UP000248349"/>
    </source>
</evidence>
<dbReference type="OrthoDB" id="195446at2759"/>
<dbReference type="Proteomes" id="UP000248349">
    <property type="component" value="Unassembled WGS sequence"/>
</dbReference>
<dbReference type="InterPro" id="IPR056884">
    <property type="entry name" value="NPHP3-like_N"/>
</dbReference>
<dbReference type="InterPro" id="IPR027417">
    <property type="entry name" value="P-loop_NTPase"/>
</dbReference>
<dbReference type="PROSITE" id="PS50297">
    <property type="entry name" value="ANK_REP_REGION"/>
    <property type="match status" value="1"/>
</dbReference>
<accession>A0A318ZDL7</accession>
<dbReference type="Gene3D" id="3.40.50.300">
    <property type="entry name" value="P-loop containing nucleotide triphosphate hydrolases"/>
    <property type="match status" value="1"/>
</dbReference>
<dbReference type="SUPFAM" id="SSF48403">
    <property type="entry name" value="Ankyrin repeat"/>
    <property type="match status" value="1"/>
</dbReference>
<dbReference type="Gene3D" id="1.25.40.20">
    <property type="entry name" value="Ankyrin repeat-containing domain"/>
    <property type="match status" value="1"/>
</dbReference>
<dbReference type="Pfam" id="PF22939">
    <property type="entry name" value="WHD_GPIID"/>
    <property type="match status" value="1"/>
</dbReference>
<dbReference type="RefSeq" id="XP_025430659.1">
    <property type="nucleotide sequence ID" value="XM_025571413.1"/>
</dbReference>
<dbReference type="Pfam" id="PF24883">
    <property type="entry name" value="NPHP3_N"/>
    <property type="match status" value="1"/>
</dbReference>
<dbReference type="PROSITE" id="PS50088">
    <property type="entry name" value="ANK_REPEAT"/>
    <property type="match status" value="1"/>
</dbReference>
<name>A0A318ZDL7_9EURO</name>
<evidence type="ECO:0000259" key="3">
    <source>
        <dbReference type="Pfam" id="PF22939"/>
    </source>
</evidence>
<keyword evidence="2" id="KW-0040">ANK repeat</keyword>
<evidence type="ECO:0000313" key="5">
    <source>
        <dbReference type="EMBL" id="PYH44677.1"/>
    </source>
</evidence>
<feature type="repeat" description="ANK" evidence="2">
    <location>
        <begin position="524"/>
        <end position="551"/>
    </location>
</feature>
<reference evidence="5 6" key="1">
    <citation type="submission" date="2016-12" db="EMBL/GenBank/DDBJ databases">
        <title>The genomes of Aspergillus section Nigri reveals drivers in fungal speciation.</title>
        <authorList>
            <consortium name="DOE Joint Genome Institute"/>
            <person name="Vesth T.C."/>
            <person name="Nybo J."/>
            <person name="Theobald S."/>
            <person name="Brandl J."/>
            <person name="Frisvad J.C."/>
            <person name="Nielsen K.F."/>
            <person name="Lyhne E.K."/>
            <person name="Kogle M.E."/>
            <person name="Kuo A."/>
            <person name="Riley R."/>
            <person name="Clum A."/>
            <person name="Nolan M."/>
            <person name="Lipzen A."/>
            <person name="Salamov A."/>
            <person name="Henrissat B."/>
            <person name="Wiebenga A."/>
            <person name="De Vries R.P."/>
            <person name="Grigoriev I.V."/>
            <person name="Mortensen U.H."/>
            <person name="Andersen M.R."/>
            <person name="Baker S.E."/>
        </authorList>
    </citation>
    <scope>NUCLEOTIDE SEQUENCE [LARGE SCALE GENOMIC DNA]</scope>
    <source>
        <strain evidence="5 6">JOP 1030-1</strain>
    </source>
</reference>
<dbReference type="PANTHER" id="PTHR10039">
    <property type="entry name" value="AMELOGENIN"/>
    <property type="match status" value="1"/>
</dbReference>
<dbReference type="InterPro" id="IPR054471">
    <property type="entry name" value="GPIID_WHD"/>
</dbReference>
<dbReference type="PANTHER" id="PTHR10039:SF15">
    <property type="entry name" value="NACHT DOMAIN-CONTAINING PROTEIN"/>
    <property type="match status" value="1"/>
</dbReference>
<feature type="non-terminal residue" evidence="5">
    <location>
        <position position="1"/>
    </location>
</feature>
<organism evidence="5 6">
    <name type="scientific">Aspergillus saccharolyticus JOP 1030-1</name>
    <dbReference type="NCBI Taxonomy" id="1450539"/>
    <lineage>
        <taxon>Eukaryota</taxon>
        <taxon>Fungi</taxon>
        <taxon>Dikarya</taxon>
        <taxon>Ascomycota</taxon>
        <taxon>Pezizomycotina</taxon>
        <taxon>Eurotiomycetes</taxon>
        <taxon>Eurotiomycetidae</taxon>
        <taxon>Eurotiales</taxon>
        <taxon>Aspergillaceae</taxon>
        <taxon>Aspergillus</taxon>
        <taxon>Aspergillus subgen. Circumdati</taxon>
    </lineage>
</organism>
<dbReference type="SUPFAM" id="SSF52540">
    <property type="entry name" value="P-loop containing nucleoside triphosphate hydrolases"/>
    <property type="match status" value="1"/>
</dbReference>
<feature type="non-terminal residue" evidence="5">
    <location>
        <position position="551"/>
    </location>
</feature>
<proteinExistence type="predicted"/>
<sequence length="551" mass="62002">EILEWLNLDQGPGRHHEIQGRRTPGTGKWIFNQPQFQEWLKPDSPINVLWCIGGPGSGKSTIMSLVVDEVKHSRTVPDEAVAYYYCDYRMRTSQPAALVLEYLVKTFVEQLDSLPQSISQLYNNCRRDGRRPKVSELETILNEICSLFRSPFVLLDALDEFSPTNITETRHLIRLLNGLARNGARVFVTSRYRPEPVLEEGSAILEFAADGTDIRRHIMHVLSSDDSMVDILDPQLEEEICSKIVAQAGGMFLLAVLHLQNIRDQVSRTGIRRSLNALSSDLSGAYDKSFDALWHQSEARKQLALNALRWVACAYRPLTALELRHALATDDGEWDFDNLSPLRLIINSCCGLLSVDGLEDHAQVRLVHHTLQQYLQATQPDWYRTAHTVIARTCLRYLLLEALNAPMSTLHRVFVYVQYSKDCWGLHAAQVPLEDYVHLAMQLFNDASRLKLLFPENERIHGLHIAAGFGLTELIIHMAKAGEDAQCLDVHSQNPLQYACAHNHMETALALIKLGTNVAHVTPKRDTALFMAVGTGNVDLVRVLLDNGAPP</sequence>
<dbReference type="STRING" id="1450539.A0A318ZDL7"/>
<gene>
    <name evidence="5" type="ORF">BP01DRAFT_276444</name>
</gene>
<feature type="domain" description="GPI inositol-deacylase winged helix" evidence="3">
    <location>
        <begin position="299"/>
        <end position="376"/>
    </location>
</feature>
<dbReference type="EMBL" id="KZ821235">
    <property type="protein sequence ID" value="PYH44677.1"/>
    <property type="molecule type" value="Genomic_DNA"/>
</dbReference>
<evidence type="ECO:0000256" key="1">
    <source>
        <dbReference type="ARBA" id="ARBA00022737"/>
    </source>
</evidence>
<dbReference type="Pfam" id="PF12796">
    <property type="entry name" value="Ank_2"/>
    <property type="match status" value="1"/>
</dbReference>